<dbReference type="GeneID" id="23564106"/>
<proteinExistence type="predicted"/>
<dbReference type="EMBL" id="CM003149">
    <property type="protein sequence ID" value="KIS68149.1"/>
    <property type="molecule type" value="Genomic_DNA"/>
</dbReference>
<dbReference type="Proteomes" id="UP000000561">
    <property type="component" value="Chromosome 10"/>
</dbReference>
<organism evidence="1 2">
    <name type="scientific">Mycosarcoma maydis</name>
    <name type="common">Corn smut fungus</name>
    <name type="synonym">Ustilago maydis</name>
    <dbReference type="NCBI Taxonomy" id="5270"/>
    <lineage>
        <taxon>Eukaryota</taxon>
        <taxon>Fungi</taxon>
        <taxon>Dikarya</taxon>
        <taxon>Basidiomycota</taxon>
        <taxon>Ustilaginomycotina</taxon>
        <taxon>Ustilaginomycetes</taxon>
        <taxon>Ustilaginales</taxon>
        <taxon>Ustilaginaceae</taxon>
        <taxon>Mycosarcoma</taxon>
    </lineage>
</organism>
<dbReference type="eggNOG" id="ENOG502RBHS">
    <property type="taxonomic scope" value="Eukaryota"/>
</dbReference>
<dbReference type="VEuPathDB" id="FungiDB:UMAG_03730"/>
<name>A0A0D1DV59_MYCMD</name>
<keyword evidence="2" id="KW-1185">Reference proteome</keyword>
<dbReference type="KEGG" id="uma:UMAG_03730"/>
<sequence>MLRSSAGCLYKGVATAANSLRSERVILATASTGQLAYSTACFPPSRCSFLRRAAVHVALASNFHSIPYFNTSQPHGPSSTDQYNAPTLERYLPPLLDIELIAQNDAQQPLITAIQHLDADTAWSLYTQLGKARCDISTSVLDMLITLQLRKPVRSSPNNVIDSHEAARQVCDRVLHLCHDRFCYQAGSSINIQTSATSNHVLSSLPAAFSLRLLYLLIVEEEQVASLKSFRSSHRRANLSTILKTLSANVDAQRCHGDPQIDVTLRGRLAATLSRSKDTDSAYHHLRILVQEANQSDDIASIDPRPFDQLLSALARQASTFSKPTELLPSPADFGSRPTDETHPIIRALRITLSTQVQASKANIHKCLQALDSATLWWLLPFELDGRPSHNGQPDDRYPLKAKWHPWQASPDGLTISQDSLDSFAERVALVLAQRGILQPSLHIVDSLQPSHDSSRDNSYATNKMPDHDLFTVILEKLAQRMASDNKTDARKSVDMHRGLSADLHMAIKVYSTAHSIGVHLDPRLNEAIVKALASCLPTSIVDLGPERSRFTKFKAHIARRNEQRGSKQALREYLRHVTTMVLARDPDLSKATLSFPAQATLLGLHMRTRDYTFSKRLYQLIRLNGSSAEFWSADPHLASLRLSGLNPLAGPDRDTFMWLFLESTRSVQNSAFSVQLYLDWLASGNPFPPSLCANFLRGLLRADLLPVVRRVLMELQENRSLLQARLARSLVASFADAGFPDLAVELVVNVSQLTASTSLGQISNASTDSASGTRDSSLLTSTLGLMGLALDRSSRHLSSNDDDLLRKILGVFEEFKLGLTHHLLKTGAREIDASHDAATRATARDVRLAYNAAMRASLSVMPDPLRGPASVDAVQSKIGWESIKSACSLAEELFKELEDLGAEPDNDSWNLRITSKLLACHSAPDLGEREAWLQSALEAVVHVFEQDFRAERPPQALRHDHRAHPADTSAFEDKYAQRAVVHPAVVAAAIDASRCCDNLEGGLRVYKLHMRHSGFNVQVEKARLMLLADLAEPHQWRNELDTLKRHSKTAFKLDKHFVQQLQQLSDAAMQRQ</sequence>
<evidence type="ECO:0000313" key="1">
    <source>
        <dbReference type="EMBL" id="KIS68149.1"/>
    </source>
</evidence>
<dbReference type="OrthoDB" id="2547857at2759"/>
<reference evidence="1 2" key="1">
    <citation type="journal article" date="2006" name="Nature">
        <title>Insights from the genome of the biotrophic fungal plant pathogen Ustilago maydis.</title>
        <authorList>
            <person name="Kamper J."/>
            <person name="Kahmann R."/>
            <person name="Bolker M."/>
            <person name="Ma L.J."/>
            <person name="Brefort T."/>
            <person name="Saville B.J."/>
            <person name="Banuett F."/>
            <person name="Kronstad J.W."/>
            <person name="Gold S.E."/>
            <person name="Muller O."/>
            <person name="Perlin M.H."/>
            <person name="Wosten H.A."/>
            <person name="de Vries R."/>
            <person name="Ruiz-Herrera J."/>
            <person name="Reynaga-Pena C.G."/>
            <person name="Snetselaar K."/>
            <person name="McCann M."/>
            <person name="Perez-Martin J."/>
            <person name="Feldbrugge M."/>
            <person name="Basse C.W."/>
            <person name="Steinberg G."/>
            <person name="Ibeas J.I."/>
            <person name="Holloman W."/>
            <person name="Guzman P."/>
            <person name="Farman M."/>
            <person name="Stajich J.E."/>
            <person name="Sentandreu R."/>
            <person name="Gonzalez-Prieto J.M."/>
            <person name="Kennell J.C."/>
            <person name="Molina L."/>
            <person name="Schirawski J."/>
            <person name="Mendoza-Mendoza A."/>
            <person name="Greilinger D."/>
            <person name="Munch K."/>
            <person name="Rossel N."/>
            <person name="Scherer M."/>
            <person name="Vranes M."/>
            <person name="Ladendorf O."/>
            <person name="Vincon V."/>
            <person name="Fuchs U."/>
            <person name="Sandrock B."/>
            <person name="Meng S."/>
            <person name="Ho E.C."/>
            <person name="Cahill M.J."/>
            <person name="Boyce K.J."/>
            <person name="Klose J."/>
            <person name="Klosterman S.J."/>
            <person name="Deelstra H.J."/>
            <person name="Ortiz-Castellanos L."/>
            <person name="Li W."/>
            <person name="Sanchez-Alonso P."/>
            <person name="Schreier P.H."/>
            <person name="Hauser-Hahn I."/>
            <person name="Vaupel M."/>
            <person name="Koopmann E."/>
            <person name="Friedrich G."/>
            <person name="Voss H."/>
            <person name="Schluter T."/>
            <person name="Margolis J."/>
            <person name="Platt D."/>
            <person name="Swimmer C."/>
            <person name="Gnirke A."/>
            <person name="Chen F."/>
            <person name="Vysotskaia V."/>
            <person name="Mannhaupt G."/>
            <person name="Guldener U."/>
            <person name="Munsterkotter M."/>
            <person name="Haase D."/>
            <person name="Oesterheld M."/>
            <person name="Mewes H.W."/>
            <person name="Mauceli E.W."/>
            <person name="DeCaprio D."/>
            <person name="Wade C.M."/>
            <person name="Butler J."/>
            <person name="Young S."/>
            <person name="Jaffe D.B."/>
            <person name="Calvo S."/>
            <person name="Nusbaum C."/>
            <person name="Galagan J."/>
            <person name="Birren B.W."/>
        </authorList>
    </citation>
    <scope>NUCLEOTIDE SEQUENCE [LARGE SCALE GENOMIC DNA]</scope>
    <source>
        <strain evidence="2">DSM 14603 / FGSC 9021 / UM521</strain>
    </source>
</reference>
<dbReference type="AlphaFoldDB" id="A0A0D1DV59"/>
<dbReference type="RefSeq" id="XP_011390191.1">
    <property type="nucleotide sequence ID" value="XM_011391889.1"/>
</dbReference>
<evidence type="ECO:0000313" key="2">
    <source>
        <dbReference type="Proteomes" id="UP000000561"/>
    </source>
</evidence>
<accession>A0A0D1DV59</accession>
<protein>
    <submittedName>
        <fullName evidence="1">Uncharacterized protein</fullName>
    </submittedName>
</protein>
<gene>
    <name evidence="1" type="ORF">UMAG_03730</name>
</gene>
<dbReference type="InParanoid" id="A0A0D1DV59"/>